<dbReference type="EMBL" id="CAXLJM020000034">
    <property type="protein sequence ID" value="CAL8102942.1"/>
    <property type="molecule type" value="Genomic_DNA"/>
</dbReference>
<evidence type="ECO:0000256" key="13">
    <source>
        <dbReference type="RuleBase" id="RU003733"/>
    </source>
</evidence>
<evidence type="ECO:0000256" key="10">
    <source>
        <dbReference type="ARBA" id="ARBA00033026"/>
    </source>
</evidence>
<accession>A0ABP1QL41</accession>
<evidence type="ECO:0000256" key="4">
    <source>
        <dbReference type="ARBA" id="ARBA00012099"/>
    </source>
</evidence>
<dbReference type="Proteomes" id="UP001642540">
    <property type="component" value="Unassembled WGS sequence"/>
</dbReference>
<dbReference type="PROSITE" id="PS00445">
    <property type="entry name" value="FGGY_KINASES_2"/>
    <property type="match status" value="1"/>
</dbReference>
<keyword evidence="9" id="KW-0067">ATP-binding</keyword>
<dbReference type="InterPro" id="IPR043129">
    <property type="entry name" value="ATPase_NBD"/>
</dbReference>
<evidence type="ECO:0000256" key="11">
    <source>
        <dbReference type="ARBA" id="ARBA00045165"/>
    </source>
</evidence>
<comment type="pathway">
    <text evidence="2">Polyol metabolism; glycerol degradation via glycerol kinase pathway; sn-glycerol 3-phosphate from glycerol: step 1/1.</text>
</comment>
<evidence type="ECO:0000313" key="16">
    <source>
        <dbReference type="EMBL" id="CAL8102942.1"/>
    </source>
</evidence>
<dbReference type="Pfam" id="PF02782">
    <property type="entry name" value="FGGY_C"/>
    <property type="match status" value="1"/>
</dbReference>
<evidence type="ECO:0000256" key="2">
    <source>
        <dbReference type="ARBA" id="ARBA00005190"/>
    </source>
</evidence>
<feature type="domain" description="Carbohydrate kinase FGGY N-terminal" evidence="14">
    <location>
        <begin position="11"/>
        <end position="271"/>
    </location>
</feature>
<dbReference type="PANTHER" id="PTHR10196:SF68">
    <property type="entry name" value="GLYCEROL KINASE 5-RELATED"/>
    <property type="match status" value="1"/>
</dbReference>
<gene>
    <name evidence="16" type="ORF">ODALV1_LOCUS11299</name>
</gene>
<name>A0ABP1QL41_9HEXA</name>
<keyword evidence="5" id="KW-0963">Cytoplasm</keyword>
<comment type="similarity">
    <text evidence="3 13">Belongs to the FGGY kinase family.</text>
</comment>
<dbReference type="InterPro" id="IPR000577">
    <property type="entry name" value="Carb_kinase_FGGY"/>
</dbReference>
<evidence type="ECO:0000256" key="8">
    <source>
        <dbReference type="ARBA" id="ARBA00022777"/>
    </source>
</evidence>
<dbReference type="SUPFAM" id="SSF53067">
    <property type="entry name" value="Actin-like ATPase domain"/>
    <property type="match status" value="2"/>
</dbReference>
<evidence type="ECO:0000256" key="1">
    <source>
        <dbReference type="ARBA" id="ARBA00004496"/>
    </source>
</evidence>
<evidence type="ECO:0000313" key="17">
    <source>
        <dbReference type="Proteomes" id="UP001642540"/>
    </source>
</evidence>
<dbReference type="Pfam" id="PF00370">
    <property type="entry name" value="FGGY_N"/>
    <property type="match status" value="1"/>
</dbReference>
<evidence type="ECO:0000256" key="3">
    <source>
        <dbReference type="ARBA" id="ARBA00009156"/>
    </source>
</evidence>
<evidence type="ECO:0000259" key="14">
    <source>
        <dbReference type="Pfam" id="PF00370"/>
    </source>
</evidence>
<feature type="domain" description="Carbohydrate kinase FGGY C-terminal" evidence="15">
    <location>
        <begin position="281"/>
        <end position="468"/>
    </location>
</feature>
<keyword evidence="8 13" id="KW-0418">Kinase</keyword>
<dbReference type="InterPro" id="IPR018483">
    <property type="entry name" value="Carb_kinase_FGGY_CS"/>
</dbReference>
<dbReference type="PIRSF" id="PIRSF000538">
    <property type="entry name" value="GlpK"/>
    <property type="match status" value="1"/>
</dbReference>
<keyword evidence="6 13" id="KW-0808">Transferase</keyword>
<dbReference type="Gene3D" id="3.30.420.40">
    <property type="match status" value="2"/>
</dbReference>
<evidence type="ECO:0000256" key="9">
    <source>
        <dbReference type="ARBA" id="ARBA00022840"/>
    </source>
</evidence>
<protein>
    <recommendedName>
        <fullName evidence="12">Glycerol kinase 5</fullName>
        <ecNumber evidence="4">2.7.1.30</ecNumber>
    </recommendedName>
    <alternativeName>
        <fullName evidence="10">ATP:glycerol 3-phosphotransferase 5</fullName>
    </alternativeName>
</protein>
<dbReference type="PANTHER" id="PTHR10196">
    <property type="entry name" value="SUGAR KINASE"/>
    <property type="match status" value="1"/>
</dbReference>
<dbReference type="InterPro" id="IPR037444">
    <property type="entry name" value="GK5"/>
</dbReference>
<dbReference type="EC" id="2.7.1.30" evidence="4"/>
<comment type="function">
    <text evidence="11">Skin-specific kinase that plays a key role in glycerol metabolism, catalyzing its phosphorylation to produce sn-glycerol 3-phosphate. Involved in skin-specific regulation of sterol regulatory element-binding protein (SREBP) processing and lipid biosynthesis.</text>
</comment>
<sequence>MSGDGGERFVAALDVGTTKIKCLIFDKRTVIRGQETASIRLEYPKSGWVEINPEVLWEQVIYVMKGAVQDAGISPSDIVCMSISTQRSSFLCWDENNNEPITNIITWKDRRASKLVKQWDNSLYVRTFRLVCKLLYSVTKNRRYLSGSVLRLMNELVSMRLLWVLDNIPGIREKIAMNQIKFGTLDTFLIYKLTEGEHHVTDFSNACVTGFFDPFEMGYADWALKMFSIPSSILPKLVPTCGKHFGSCKIFKGVDIPIRCCIADQSASMFGSGSFRNGSVKVTLGTGAFLDVNTGDKPHASVGGIYPLVGWKYGYELSYIAEGAAHNNANVIEWGKTIGLFNNVQECSDIAHSVPDTGGVYFIPAFQGLQAPYNDVTAASGFLGVTQTTKKAHLVRALLESLAFRVQQLLNVLQSETDIEFDHIKIDGGVSNNDFICQTIANLTGKRVVRPVCKEMTALGSAFMAGVNAGFWDNKECLENLYKVDKVFHPKAELEHPLLKTFAEWERALERFLKWNTTDS</sequence>
<reference evidence="16 17" key="1">
    <citation type="submission" date="2024-08" db="EMBL/GenBank/DDBJ databases">
        <authorList>
            <person name="Cucini C."/>
            <person name="Frati F."/>
        </authorList>
    </citation>
    <scope>NUCLEOTIDE SEQUENCE [LARGE SCALE GENOMIC DNA]</scope>
</reference>
<evidence type="ECO:0000259" key="15">
    <source>
        <dbReference type="Pfam" id="PF02782"/>
    </source>
</evidence>
<comment type="subcellular location">
    <subcellularLocation>
        <location evidence="1">Cytoplasm</location>
    </subcellularLocation>
</comment>
<evidence type="ECO:0000256" key="6">
    <source>
        <dbReference type="ARBA" id="ARBA00022679"/>
    </source>
</evidence>
<keyword evidence="17" id="KW-1185">Reference proteome</keyword>
<comment type="caution">
    <text evidence="16">The sequence shown here is derived from an EMBL/GenBank/DDBJ whole genome shotgun (WGS) entry which is preliminary data.</text>
</comment>
<evidence type="ECO:0000256" key="7">
    <source>
        <dbReference type="ARBA" id="ARBA00022741"/>
    </source>
</evidence>
<keyword evidence="7" id="KW-0547">Nucleotide-binding</keyword>
<dbReference type="InterPro" id="IPR018485">
    <property type="entry name" value="FGGY_C"/>
</dbReference>
<evidence type="ECO:0000256" key="12">
    <source>
        <dbReference type="ARBA" id="ARBA00047192"/>
    </source>
</evidence>
<evidence type="ECO:0000256" key="5">
    <source>
        <dbReference type="ARBA" id="ARBA00022490"/>
    </source>
</evidence>
<proteinExistence type="inferred from homology"/>
<organism evidence="16 17">
    <name type="scientific">Orchesella dallaii</name>
    <dbReference type="NCBI Taxonomy" id="48710"/>
    <lineage>
        <taxon>Eukaryota</taxon>
        <taxon>Metazoa</taxon>
        <taxon>Ecdysozoa</taxon>
        <taxon>Arthropoda</taxon>
        <taxon>Hexapoda</taxon>
        <taxon>Collembola</taxon>
        <taxon>Entomobryomorpha</taxon>
        <taxon>Entomobryoidea</taxon>
        <taxon>Orchesellidae</taxon>
        <taxon>Orchesellinae</taxon>
        <taxon>Orchesella</taxon>
    </lineage>
</organism>
<dbReference type="CDD" id="cd07793">
    <property type="entry name" value="ASKHA_NBD_FGGY_GK5-like"/>
    <property type="match status" value="1"/>
</dbReference>
<dbReference type="InterPro" id="IPR018484">
    <property type="entry name" value="FGGY_N"/>
</dbReference>